<dbReference type="Proteomes" id="UP001320706">
    <property type="component" value="Unassembled WGS sequence"/>
</dbReference>
<accession>A0ACC3S7F7</accession>
<evidence type="ECO:0000313" key="1">
    <source>
        <dbReference type="EMBL" id="KAK8200970.1"/>
    </source>
</evidence>
<protein>
    <submittedName>
        <fullName evidence="1">Uncharacterized protein</fullName>
    </submittedName>
</protein>
<evidence type="ECO:0000313" key="2">
    <source>
        <dbReference type="Proteomes" id="UP001320706"/>
    </source>
</evidence>
<name>A0ACC3S7F7_9PEZI</name>
<comment type="caution">
    <text evidence="1">The sequence shown here is derived from an EMBL/GenBank/DDBJ whole genome shotgun (WGS) entry which is preliminary data.</text>
</comment>
<sequence>MVAHIRRIRPTTAPGRSQCASPSGEDANQIGSSEWSIVAVPAIGALPEDTFAWPGSGDIRQANVYFYTFPKGAESTDLVTLAEDLLSEVLQFWYTPGKTKPLHFACHSTGGLVVKYALAQAHRAVDDDVSELAAACFSIAFFGVPHLGSNIFSNSAYQESLVDILGLAFPVPMWLRKLMDQPNSLREHNELFAPLASRLRKVWTFVEGKESQLSVVGHHDTSGESKQTVSFNIVDKRSAVLSNESLWIGSEEVVPVESDHASLARFGDDDKCPAFVDYIEVLRSHISGLGPKNPKDLDWVLDELRVNAPLDDLKADVHLFYEANDPTGTSMRLWSVYPSLRKLLRDGPAVCLDRRLHKEMSHTKSSNLAPRRASVGNPAIKISVPDEAPGFIDPFLDSSSHVSTARRASLAVEPNSRALGVHGDGARDTSQHSPGIQPRPASPSRSQSMVDIKMRSREVTGDLRPVPHVRFDPYEDNEYRARASQRTYQLPDPSSQRYRWIHIPYNIGSWVASAFRTLGEESGTPTLARALMDNRIWNARQNKPRHGAPHGRFMNPHAEVFLPKKSDVKEHSLNQLVSPLNCPQLVVYMPYLHWDTFQSLLDRNAIIHKRLKQREPYPIDVEIAKGNSMEFRLIWQYINNDAGLPLHHRRTLDQYRYSTLRNLDARDHDQVLWKRTRTNNEPVTQPRRTSRVGHHLKRDISRGLHSRTNVKASEQVQPDFQNKGRVLMVDQLWLWITDAQTIMTFFPPREERANEGLAQQGDLKRTIYDDVNGDPSFATRCDTPFEFAVHVVCHAITVFLEKINDKDLEVFRIFEEYISILTEEQTRSFKDFRDKHRKHDEIPRKEDEVMLDHSKDLTAYLELRDVEDELTTLKKLFSEQSTVVDQMRKEYLLKLKVHHNDKAVIWLDDAHSQLRNYEAQVDDMVNNCRIAQVSYQTLLDMKQKQANVDEAYLARKSQLVAADQSRAVMVFTVFTIIFVSDDAEHT</sequence>
<dbReference type="EMBL" id="JAMKPW020000038">
    <property type="protein sequence ID" value="KAK8200970.1"/>
    <property type="molecule type" value="Genomic_DNA"/>
</dbReference>
<organism evidence="1 2">
    <name type="scientific">Zalaria obscura</name>
    <dbReference type="NCBI Taxonomy" id="2024903"/>
    <lineage>
        <taxon>Eukaryota</taxon>
        <taxon>Fungi</taxon>
        <taxon>Dikarya</taxon>
        <taxon>Ascomycota</taxon>
        <taxon>Pezizomycotina</taxon>
        <taxon>Dothideomycetes</taxon>
        <taxon>Dothideomycetidae</taxon>
        <taxon>Dothideales</taxon>
        <taxon>Zalariaceae</taxon>
        <taxon>Zalaria</taxon>
    </lineage>
</organism>
<proteinExistence type="predicted"/>
<reference evidence="1" key="1">
    <citation type="submission" date="2024-02" db="EMBL/GenBank/DDBJ databases">
        <title>Metagenome Assembled Genome of Zalaria obscura JY119.</title>
        <authorList>
            <person name="Vighnesh L."/>
            <person name="Jagadeeshwari U."/>
            <person name="Venkata Ramana C."/>
            <person name="Sasikala C."/>
        </authorList>
    </citation>
    <scope>NUCLEOTIDE SEQUENCE</scope>
    <source>
        <strain evidence="1">JY119</strain>
    </source>
</reference>
<gene>
    <name evidence="1" type="ORF">M8818_006290</name>
</gene>
<keyword evidence="2" id="KW-1185">Reference proteome</keyword>